<organism evidence="2 3">
    <name type="scientific">Fusarium flagelliforme</name>
    <dbReference type="NCBI Taxonomy" id="2675880"/>
    <lineage>
        <taxon>Eukaryota</taxon>
        <taxon>Fungi</taxon>
        <taxon>Dikarya</taxon>
        <taxon>Ascomycota</taxon>
        <taxon>Pezizomycotina</taxon>
        <taxon>Sordariomycetes</taxon>
        <taxon>Hypocreomycetidae</taxon>
        <taxon>Hypocreales</taxon>
        <taxon>Nectriaceae</taxon>
        <taxon>Fusarium</taxon>
        <taxon>Fusarium incarnatum-equiseti species complex</taxon>
    </lineage>
</organism>
<feature type="compositionally biased region" description="Polar residues" evidence="1">
    <location>
        <begin position="76"/>
        <end position="92"/>
    </location>
</feature>
<dbReference type="Gene3D" id="3.80.10.10">
    <property type="entry name" value="Ribonuclease Inhibitor"/>
    <property type="match status" value="1"/>
</dbReference>
<name>A0A395MW81_9HYPO</name>
<dbReference type="SUPFAM" id="SSF52047">
    <property type="entry name" value="RNI-like"/>
    <property type="match status" value="1"/>
</dbReference>
<dbReference type="AlphaFoldDB" id="A0A395MW81"/>
<protein>
    <recommendedName>
        <fullName evidence="4">F-box domain-containing protein</fullName>
    </recommendedName>
</protein>
<feature type="compositionally biased region" description="Basic and acidic residues" evidence="1">
    <location>
        <begin position="51"/>
        <end position="74"/>
    </location>
</feature>
<evidence type="ECO:0000313" key="3">
    <source>
        <dbReference type="Proteomes" id="UP000265631"/>
    </source>
</evidence>
<dbReference type="STRING" id="2594813.A0A395MW81"/>
<feature type="region of interest" description="Disordered" evidence="1">
    <location>
        <begin position="1"/>
        <end position="95"/>
    </location>
</feature>
<dbReference type="EMBL" id="PXXK01000089">
    <property type="protein sequence ID" value="RFN51905.1"/>
    <property type="molecule type" value="Genomic_DNA"/>
</dbReference>
<reference evidence="2 3" key="1">
    <citation type="journal article" date="2018" name="PLoS Pathog.">
        <title>Evolution of structural diversity of trichothecenes, a family of toxins produced by plant pathogenic and entomopathogenic fungi.</title>
        <authorList>
            <person name="Proctor R.H."/>
            <person name="McCormick S.P."/>
            <person name="Kim H.S."/>
            <person name="Cardoza R.E."/>
            <person name="Stanley A.M."/>
            <person name="Lindo L."/>
            <person name="Kelly A."/>
            <person name="Brown D.W."/>
            <person name="Lee T."/>
            <person name="Vaughan M.M."/>
            <person name="Alexander N.J."/>
            <person name="Busman M."/>
            <person name="Gutierrez S."/>
        </authorList>
    </citation>
    <scope>NUCLEOTIDE SEQUENCE [LARGE SCALE GENOMIC DNA]</scope>
    <source>
        <strain evidence="2 3">NRRL 13405</strain>
    </source>
</reference>
<comment type="caution">
    <text evidence="2">The sequence shown here is derived from an EMBL/GenBank/DDBJ whole genome shotgun (WGS) entry which is preliminary data.</text>
</comment>
<feature type="compositionally biased region" description="Basic and acidic residues" evidence="1">
    <location>
        <begin position="1"/>
        <end position="17"/>
    </location>
</feature>
<keyword evidence="3" id="KW-1185">Reference proteome</keyword>
<evidence type="ECO:0008006" key="4">
    <source>
        <dbReference type="Google" id="ProtNLM"/>
    </source>
</evidence>
<evidence type="ECO:0000256" key="1">
    <source>
        <dbReference type="SAM" id="MobiDB-lite"/>
    </source>
</evidence>
<gene>
    <name evidence="2" type="ORF">FIE12Z_3866</name>
</gene>
<proteinExistence type="predicted"/>
<dbReference type="InterPro" id="IPR032675">
    <property type="entry name" value="LRR_dom_sf"/>
</dbReference>
<accession>A0A395MW81</accession>
<dbReference type="Proteomes" id="UP000265631">
    <property type="component" value="Unassembled WGS sequence"/>
</dbReference>
<sequence>MAERRSARLKAKADKSAPAELPSEEPERTSKRKTPPSNNDKLVRKAPKTKSQSEESKDELTGQQLRPKEEHVMKEISQSPVQVSASTSNGLFSSLPPETMNLVLEKIEDKASLGNLGKTCKAFHSLVMPRLYKRVDGSVTFHAHIAKFIRSIEPALTIEQRKQLRKEGQYKGQQETFPDNVDEKRKPEIANFIQQTVFEIGDPGQKHRFIVYRFIEELLESASNLQVFAATDLTEPMAKSLAAKNDLRALHLKVSSERTSDALPLATIKGLRHLHLETSLPYTTEGSPLTLIWNSRSTLRSLVLDKSCFQNFYKNKMDKKEEPNGSSKPQYDFTTLKSLSLKRVSMDPDEVDAITRAIDFTALETKPEHEDPGMKLISSFDTLTSLTVCDAGVHSPEIPNPGLKDALVQAILKHKNLSTLQFTDTMSIRGWKAPYLKAQTVALFIDNLPKLRHLRFYSKAKDLGETAEVLSRGRNLETIRIELPSRSSEKNKEVGNKFICDLVPPILERDSDHDMKIYRWEDHSKIKQVILGIDVWEIGSKLGPFKKGMLKAQKVTSSSDPRRKVMYRDITRPTFLWMGDIFDRVREWVDEVTKDLT</sequence>
<evidence type="ECO:0000313" key="2">
    <source>
        <dbReference type="EMBL" id="RFN51905.1"/>
    </source>
</evidence>